<evidence type="ECO:0000259" key="2">
    <source>
        <dbReference type="PROSITE" id="PS50994"/>
    </source>
</evidence>
<reference evidence="3" key="2">
    <citation type="submission" date="2021-03" db="UniProtKB">
        <authorList>
            <consortium name="EnsemblPlants"/>
        </authorList>
    </citation>
    <scope>IDENTIFICATION</scope>
</reference>
<dbReference type="AlphaFoldDB" id="A0A803P658"/>
<dbReference type="CDD" id="cd00024">
    <property type="entry name" value="CD_CSD"/>
    <property type="match status" value="1"/>
</dbReference>
<dbReference type="InterPro" id="IPR023780">
    <property type="entry name" value="Chromo_domain"/>
</dbReference>
<dbReference type="InterPro" id="IPR001584">
    <property type="entry name" value="Integrase_cat-core"/>
</dbReference>
<dbReference type="GO" id="GO:0003676">
    <property type="term" value="F:nucleic acid binding"/>
    <property type="evidence" value="ECO:0007669"/>
    <property type="project" value="InterPro"/>
</dbReference>
<dbReference type="EMBL" id="UZAU01000327">
    <property type="status" value="NOT_ANNOTATED_CDS"/>
    <property type="molecule type" value="Genomic_DNA"/>
</dbReference>
<dbReference type="InterPro" id="IPR000953">
    <property type="entry name" value="Chromo/chromo_shadow_dom"/>
</dbReference>
<evidence type="ECO:0000313" key="4">
    <source>
        <dbReference type="Proteomes" id="UP000596661"/>
    </source>
</evidence>
<dbReference type="PANTHER" id="PTHR45835:SF107">
    <property type="entry name" value="INTEGRASE CATALYTIC DOMAIN-CONTAINING PROTEIN"/>
    <property type="match status" value="1"/>
</dbReference>
<dbReference type="Proteomes" id="UP000596661">
    <property type="component" value="Chromosome 3"/>
</dbReference>
<dbReference type="Pfam" id="PF24626">
    <property type="entry name" value="SH3_Tf2-1"/>
    <property type="match status" value="1"/>
</dbReference>
<dbReference type="Gramene" id="evm.model.03.1657">
    <property type="protein sequence ID" value="cds.evm.model.03.1657"/>
    <property type="gene ID" value="evm.TU.03.1657"/>
</dbReference>
<dbReference type="InterPro" id="IPR012337">
    <property type="entry name" value="RNaseH-like_sf"/>
</dbReference>
<dbReference type="PROSITE" id="PS50994">
    <property type="entry name" value="INTEGRASE"/>
    <property type="match status" value="1"/>
</dbReference>
<dbReference type="OMA" id="TCASISM"/>
<dbReference type="GO" id="GO:0015074">
    <property type="term" value="P:DNA integration"/>
    <property type="evidence" value="ECO:0007669"/>
    <property type="project" value="InterPro"/>
</dbReference>
<dbReference type="InterPro" id="IPR056924">
    <property type="entry name" value="SH3_Tf2-1"/>
</dbReference>
<dbReference type="InterPro" id="IPR036397">
    <property type="entry name" value="RNaseH_sf"/>
</dbReference>
<dbReference type="InterPro" id="IPR016197">
    <property type="entry name" value="Chromo-like_dom_sf"/>
</dbReference>
<dbReference type="PANTHER" id="PTHR45835">
    <property type="entry name" value="YALI0A06105P"/>
    <property type="match status" value="1"/>
</dbReference>
<evidence type="ECO:0008006" key="5">
    <source>
        <dbReference type="Google" id="ProtNLM"/>
    </source>
</evidence>
<protein>
    <recommendedName>
        <fullName evidence="5">Chromo domain-containing protein</fullName>
    </recommendedName>
</protein>
<dbReference type="SUPFAM" id="SSF53098">
    <property type="entry name" value="Ribonuclease H-like"/>
    <property type="match status" value="1"/>
</dbReference>
<dbReference type="EnsemblPlants" id="evm.model.03.1657">
    <property type="protein sequence ID" value="cds.evm.model.03.1657"/>
    <property type="gene ID" value="evm.TU.03.1657"/>
</dbReference>
<organism evidence="3 4">
    <name type="scientific">Cannabis sativa</name>
    <name type="common">Hemp</name>
    <name type="synonym">Marijuana</name>
    <dbReference type="NCBI Taxonomy" id="3483"/>
    <lineage>
        <taxon>Eukaryota</taxon>
        <taxon>Viridiplantae</taxon>
        <taxon>Streptophyta</taxon>
        <taxon>Embryophyta</taxon>
        <taxon>Tracheophyta</taxon>
        <taxon>Spermatophyta</taxon>
        <taxon>Magnoliopsida</taxon>
        <taxon>eudicotyledons</taxon>
        <taxon>Gunneridae</taxon>
        <taxon>Pentapetalae</taxon>
        <taxon>rosids</taxon>
        <taxon>fabids</taxon>
        <taxon>Rosales</taxon>
        <taxon>Cannabaceae</taxon>
        <taxon>Cannabis</taxon>
    </lineage>
</organism>
<evidence type="ECO:0000259" key="1">
    <source>
        <dbReference type="PROSITE" id="PS50013"/>
    </source>
</evidence>
<reference evidence="3" key="1">
    <citation type="submission" date="2018-11" db="EMBL/GenBank/DDBJ databases">
        <authorList>
            <person name="Grassa J C."/>
        </authorList>
    </citation>
    <scope>NUCLEOTIDE SEQUENCE [LARGE SCALE GENOMIC DNA]</scope>
</reference>
<feature type="domain" description="Chromo" evidence="1">
    <location>
        <begin position="226"/>
        <end position="290"/>
    </location>
</feature>
<accession>A0A803P658</accession>
<sequence length="295" mass="34248">MGLLQPLPIPEKPWQSRNMDFIVRFPEVKGFWSILVVVNRFSKYGIFIPMPNACPADVAAELIMKNVVKYFGLAEDIISYRDSKFTGRSLKVFAQQHTGLQRIEPIAGTSQGQPRKSYKEDKEVCKQASKDLEFFVKDRALLKLTPQIWKKITDKRYHKGLVQKYDGPFEIVQKVGAVAYKLKLQERFKLHPTFHVSFLKKFHEDKAERRQQVVRAPPTVRKQFEKKLTKILDHRTFGASKKNLRTEYLVQWEGEDVADATWEKVVTLWQFEDKVNSYIRSVSTRTSISSSGGDF</sequence>
<dbReference type="Pfam" id="PF00385">
    <property type="entry name" value="Chromo"/>
    <property type="match status" value="1"/>
</dbReference>
<feature type="domain" description="Integrase catalytic" evidence="2">
    <location>
        <begin position="9"/>
        <end position="97"/>
    </location>
</feature>
<name>A0A803P658_CANSA</name>
<dbReference type="PROSITE" id="PS50013">
    <property type="entry name" value="CHROMO_2"/>
    <property type="match status" value="1"/>
</dbReference>
<dbReference type="Gene3D" id="3.30.420.10">
    <property type="entry name" value="Ribonuclease H-like superfamily/Ribonuclease H"/>
    <property type="match status" value="1"/>
</dbReference>
<dbReference type="SMART" id="SM00298">
    <property type="entry name" value="CHROMO"/>
    <property type="match status" value="1"/>
</dbReference>
<dbReference type="SUPFAM" id="SSF54160">
    <property type="entry name" value="Chromo domain-like"/>
    <property type="match status" value="1"/>
</dbReference>
<proteinExistence type="predicted"/>
<evidence type="ECO:0000313" key="3">
    <source>
        <dbReference type="EnsemblPlants" id="cds.evm.model.03.1657"/>
    </source>
</evidence>
<keyword evidence="4" id="KW-1185">Reference proteome</keyword>
<dbReference type="Gene3D" id="2.40.50.40">
    <property type="match status" value="1"/>
</dbReference>